<gene>
    <name evidence="2" type="ORF">NCTC10313_03862</name>
</gene>
<organism evidence="2 3">
    <name type="scientific">Klebsiella pneumoniae subsp. ozaenae</name>
    <dbReference type="NCBI Taxonomy" id="574"/>
    <lineage>
        <taxon>Bacteria</taxon>
        <taxon>Pseudomonadati</taxon>
        <taxon>Pseudomonadota</taxon>
        <taxon>Gammaproteobacteria</taxon>
        <taxon>Enterobacterales</taxon>
        <taxon>Enterobacteriaceae</taxon>
        <taxon>Klebsiella/Raoultella group</taxon>
        <taxon>Klebsiella</taxon>
        <taxon>Klebsiella pneumoniae complex</taxon>
    </lineage>
</organism>
<dbReference type="Pfam" id="PF17762">
    <property type="entry name" value="HTH_ParB"/>
    <property type="match status" value="1"/>
</dbReference>
<reference evidence="2 3" key="1">
    <citation type="submission" date="2018-06" db="EMBL/GenBank/DDBJ databases">
        <authorList>
            <consortium name="Pathogen Informatics"/>
            <person name="Doyle S."/>
        </authorList>
    </citation>
    <scope>NUCLEOTIDE SEQUENCE [LARGE SCALE GENOMIC DNA]</scope>
    <source>
        <strain evidence="2 3">NCTC10313</strain>
    </source>
</reference>
<dbReference type="SUPFAM" id="SSF110849">
    <property type="entry name" value="ParB/Sulfiredoxin"/>
    <property type="match status" value="1"/>
</dbReference>
<name>A0A377ZQN0_KLEPO</name>
<dbReference type="InterPro" id="IPR036086">
    <property type="entry name" value="ParB/Sulfiredoxin_sf"/>
</dbReference>
<dbReference type="GO" id="GO:0007059">
    <property type="term" value="P:chromosome segregation"/>
    <property type="evidence" value="ECO:0007669"/>
    <property type="project" value="TreeGrafter"/>
</dbReference>
<dbReference type="GO" id="GO:0005694">
    <property type="term" value="C:chromosome"/>
    <property type="evidence" value="ECO:0007669"/>
    <property type="project" value="TreeGrafter"/>
</dbReference>
<dbReference type="EMBL" id="UGLW01000003">
    <property type="protein sequence ID" value="STU80533.1"/>
    <property type="molecule type" value="Genomic_DNA"/>
</dbReference>
<dbReference type="Proteomes" id="UP000254487">
    <property type="component" value="Unassembled WGS sequence"/>
</dbReference>
<feature type="domain" description="ParB/Spo0J HTH" evidence="1">
    <location>
        <begin position="122"/>
        <end position="197"/>
    </location>
</feature>
<dbReference type="InterPro" id="IPR050336">
    <property type="entry name" value="Chromosome_partition/occlusion"/>
</dbReference>
<proteinExistence type="predicted"/>
<dbReference type="PANTHER" id="PTHR33375:SF1">
    <property type="entry name" value="CHROMOSOME-PARTITIONING PROTEIN PARB-RELATED"/>
    <property type="match status" value="1"/>
</dbReference>
<evidence type="ECO:0000313" key="3">
    <source>
        <dbReference type="Proteomes" id="UP000254487"/>
    </source>
</evidence>
<dbReference type="InterPro" id="IPR041468">
    <property type="entry name" value="HTH_ParB/Spo0J"/>
</dbReference>
<dbReference type="SUPFAM" id="SSF109709">
    <property type="entry name" value="KorB DNA-binding domain-like"/>
    <property type="match status" value="1"/>
</dbReference>
<accession>A0A377ZQN0</accession>
<keyword evidence="2" id="KW-0238">DNA-binding</keyword>
<dbReference type="AlphaFoldDB" id="A0A377ZQN0"/>
<sequence>MSSLYQLYKHKDKNGTGTVVNKTYTVPLSELYVEPGLNIREIDQDHVAEFRDAFIAGESMPPLDVQVTEKGVKVIDGHHRYYGAIEATKAGADIIRLECKDFVGNEADRIAFMVTRNQGKPLTALERAAAYQRLRNQGWEPDEIAKKVKRSLSDVDYHLHLLTCGEELISMVRAGEVSPTTAVALSREHGPQAASVAVRQMDKARASGKSKLTRSAALPQFSAAKARQFLQIVADQADIELPADARAILDNYREFLKEAGWESEA</sequence>
<evidence type="ECO:0000259" key="1">
    <source>
        <dbReference type="Pfam" id="PF17762"/>
    </source>
</evidence>
<dbReference type="PANTHER" id="PTHR33375">
    <property type="entry name" value="CHROMOSOME-PARTITIONING PROTEIN PARB-RELATED"/>
    <property type="match status" value="1"/>
</dbReference>
<dbReference type="Gene3D" id="1.10.10.2830">
    <property type="match status" value="1"/>
</dbReference>
<evidence type="ECO:0000313" key="2">
    <source>
        <dbReference type="EMBL" id="STU80533.1"/>
    </source>
</evidence>
<protein>
    <submittedName>
        <fullName evidence="2">DNA-binding plasmid partitioning protein</fullName>
    </submittedName>
</protein>
<dbReference type="GO" id="GO:0003677">
    <property type="term" value="F:DNA binding"/>
    <property type="evidence" value="ECO:0007669"/>
    <property type="project" value="UniProtKB-KW"/>
</dbReference>